<feature type="region of interest" description="Disordered" evidence="1">
    <location>
        <begin position="43"/>
        <end position="76"/>
    </location>
</feature>
<dbReference type="PATRIC" id="fig|1217709.3.peg.550"/>
<gene>
    <name evidence="4" type="ORF">CU320_10705</name>
    <name evidence="5" type="ORF">CWI32_06395</name>
    <name evidence="3" type="ORF">F906_00581</name>
</gene>
<protein>
    <submittedName>
        <fullName evidence="3">Uncharacterized protein</fullName>
    </submittedName>
</protein>
<sequence>MKYAQILLATTLTAAAATSFAATETTNANTNTEEKVIVSTQELPESNAPVAGANAEQPAASEAAAESATPAQPAAR</sequence>
<evidence type="ECO:0000256" key="1">
    <source>
        <dbReference type="SAM" id="MobiDB-lite"/>
    </source>
</evidence>
<feature type="signal peptide" evidence="2">
    <location>
        <begin position="1"/>
        <end position="21"/>
    </location>
</feature>
<dbReference type="EMBL" id="APRJ01000010">
    <property type="protein sequence ID" value="ENW87348.1"/>
    <property type="molecule type" value="Genomic_DNA"/>
</dbReference>
<dbReference type="EMBL" id="PHRG01000002">
    <property type="protein sequence ID" value="PJO75989.1"/>
    <property type="molecule type" value="Genomic_DNA"/>
</dbReference>
<organism evidence="3 6">
    <name type="scientific">Acinetobacter pseudolwoffii</name>
    <dbReference type="NCBI Taxonomy" id="2053287"/>
    <lineage>
        <taxon>Bacteria</taxon>
        <taxon>Pseudomonadati</taxon>
        <taxon>Pseudomonadota</taxon>
        <taxon>Gammaproteobacteria</taxon>
        <taxon>Moraxellales</taxon>
        <taxon>Moraxellaceae</taxon>
        <taxon>Acinetobacter</taxon>
    </lineage>
</organism>
<reference evidence="4 7" key="3">
    <citation type="submission" date="2017-11" db="EMBL/GenBank/DDBJ databases">
        <authorList>
            <person name="Han C.G."/>
        </authorList>
    </citation>
    <scope>NUCLEOTIDE SEQUENCE [LARGE SCALE GENOMIC DNA]</scope>
    <source>
        <strain evidence="4 7">ANC 5347</strain>
    </source>
</reference>
<dbReference type="Proteomes" id="UP000242351">
    <property type="component" value="Unassembled WGS sequence"/>
</dbReference>
<accession>A0A2H9YTJ7</accession>
<dbReference type="RefSeq" id="WP_005097806.1">
    <property type="nucleotide sequence ID" value="NZ_CBDBYO010000006.1"/>
</dbReference>
<feature type="chain" id="PRO_5044736953" evidence="2">
    <location>
        <begin position="22"/>
        <end position="76"/>
    </location>
</feature>
<comment type="caution">
    <text evidence="3">The sequence shown here is derived from an EMBL/GenBank/DDBJ whole genome shotgun (WGS) entry which is preliminary data.</text>
</comment>
<dbReference type="EMBL" id="PGOZ01000013">
    <property type="protein sequence ID" value="PJI32068.1"/>
    <property type="molecule type" value="Genomic_DNA"/>
</dbReference>
<evidence type="ECO:0000313" key="5">
    <source>
        <dbReference type="EMBL" id="PJO75989.1"/>
    </source>
</evidence>
<dbReference type="HOGENOM" id="CLU_182732_2_0_6"/>
<evidence type="ECO:0000313" key="6">
    <source>
        <dbReference type="Proteomes" id="UP000023774"/>
    </source>
</evidence>
<reference evidence="4 7" key="4">
    <citation type="submission" date="2017-12" db="EMBL/GenBank/DDBJ databases">
        <title>Revising the taxonomy of the Acinetobacter lwoffii group: the description of Acinetobacter pseudolwoffii sp. nov. and emended description of Acinetobacter lwoffii.</title>
        <authorList>
            <person name="Nemec A."/>
        </authorList>
    </citation>
    <scope>NUCLEOTIDE SEQUENCE [LARGE SCALE GENOMIC DNA]</scope>
    <source>
        <strain evidence="4 7">ANC 5347</strain>
    </source>
</reference>
<dbReference type="AlphaFoldDB" id="N9KTK1"/>
<evidence type="ECO:0000313" key="3">
    <source>
        <dbReference type="EMBL" id="ENW87348.1"/>
    </source>
</evidence>
<evidence type="ECO:0000313" key="4">
    <source>
        <dbReference type="EMBL" id="PJI32068.1"/>
    </source>
</evidence>
<dbReference type="GeneID" id="97175962"/>
<evidence type="ECO:0000313" key="8">
    <source>
        <dbReference type="Proteomes" id="UP000243446"/>
    </source>
</evidence>
<keyword evidence="2" id="KW-0732">Signal</keyword>
<reference evidence="5 8" key="2">
    <citation type="submission" date="2017-11" db="EMBL/GenBank/DDBJ databases">
        <title>Revising the taxonomy of the Acinetobacter lwoffii group: the description of Acinetobacter pseudolwoffii sp. nov. and emended description of Acinetobacter lwoffii.</title>
        <authorList>
            <person name="Nemec A."/>
            <person name="Radolfova-Krizova L."/>
        </authorList>
    </citation>
    <scope>NUCLEOTIDE SEQUENCE [LARGE SCALE GENOMIC DNA]</scope>
    <source>
        <strain evidence="5 8">ANC 5044</strain>
    </source>
</reference>
<proteinExistence type="predicted"/>
<evidence type="ECO:0000256" key="2">
    <source>
        <dbReference type="SAM" id="SignalP"/>
    </source>
</evidence>
<dbReference type="Proteomes" id="UP000243446">
    <property type="component" value="Unassembled WGS sequence"/>
</dbReference>
<keyword evidence="6" id="KW-1185">Reference proteome</keyword>
<reference evidence="3 6" key="1">
    <citation type="submission" date="2013-02" db="EMBL/GenBank/DDBJ databases">
        <title>The Genome Sequence of Acinetobacter sp. NIPH 713.</title>
        <authorList>
            <consortium name="The Broad Institute Genome Sequencing Platform"/>
            <consortium name="The Broad Institute Genome Sequencing Center for Infectious Disease"/>
            <person name="Cerqueira G."/>
            <person name="Feldgarden M."/>
            <person name="Courvalin P."/>
            <person name="Perichon B."/>
            <person name="Grillot-Courvalin C."/>
            <person name="Clermont D."/>
            <person name="Rocha E."/>
            <person name="Yoon E.-J."/>
            <person name="Nemec A."/>
            <person name="Walker B."/>
            <person name="Young S.K."/>
            <person name="Zeng Q."/>
            <person name="Gargeya S."/>
            <person name="Fitzgerald M."/>
            <person name="Haas B."/>
            <person name="Abouelleil A."/>
            <person name="Alvarado L."/>
            <person name="Arachchi H.M."/>
            <person name="Berlin A.M."/>
            <person name="Chapman S.B."/>
            <person name="Dewar J."/>
            <person name="Goldberg J."/>
            <person name="Griggs A."/>
            <person name="Gujja S."/>
            <person name="Hansen M."/>
            <person name="Howarth C."/>
            <person name="Imamovic A."/>
            <person name="Larimer J."/>
            <person name="McCowan C."/>
            <person name="Murphy C."/>
            <person name="Neiman D."/>
            <person name="Pearson M."/>
            <person name="Priest M."/>
            <person name="Roberts A."/>
            <person name="Saif S."/>
            <person name="Shea T."/>
            <person name="Sisk P."/>
            <person name="Sykes S."/>
            <person name="Wortman J."/>
            <person name="Nusbaum C."/>
            <person name="Birren B."/>
        </authorList>
    </citation>
    <scope>NUCLEOTIDE SEQUENCE [LARGE SCALE GENOMIC DNA]</scope>
    <source>
        <strain evidence="3 6">NIPH 713</strain>
    </source>
</reference>
<evidence type="ECO:0000313" key="7">
    <source>
        <dbReference type="Proteomes" id="UP000242351"/>
    </source>
</evidence>
<accession>A0A2H9UK47</accession>
<feature type="compositionally biased region" description="Low complexity" evidence="1">
    <location>
        <begin position="51"/>
        <end position="76"/>
    </location>
</feature>
<name>N9KTK1_9GAMM</name>
<dbReference type="Proteomes" id="UP000023774">
    <property type="component" value="Unassembled WGS sequence"/>
</dbReference>
<accession>N9KTK1</accession>